<evidence type="ECO:0000256" key="2">
    <source>
        <dbReference type="ARBA" id="ARBA00006887"/>
    </source>
</evidence>
<feature type="binding site" evidence="14">
    <location>
        <position position="604"/>
    </location>
    <ligand>
        <name>ATP</name>
        <dbReference type="ChEBI" id="CHEBI:30616"/>
    </ligand>
</feature>
<dbReference type="EMBL" id="FNFH01000009">
    <property type="protein sequence ID" value="SDK80060.1"/>
    <property type="molecule type" value="Genomic_DNA"/>
</dbReference>
<keyword evidence="8 14" id="KW-0862">Zinc</keyword>
<dbReference type="InterPro" id="IPR013155">
    <property type="entry name" value="M/V/L/I-tRNA-synth_anticd-bd"/>
</dbReference>
<dbReference type="CDD" id="cd07960">
    <property type="entry name" value="Anticodon_Ia_Ile_BEm"/>
    <property type="match status" value="1"/>
</dbReference>
<evidence type="ECO:0000313" key="19">
    <source>
        <dbReference type="Proteomes" id="UP000199305"/>
    </source>
</evidence>
<comment type="catalytic activity">
    <reaction evidence="13 14">
        <text>tRNA(Ile) + L-isoleucine + ATP = L-isoleucyl-tRNA(Ile) + AMP + diphosphate</text>
        <dbReference type="Rhea" id="RHEA:11060"/>
        <dbReference type="Rhea" id="RHEA-COMP:9666"/>
        <dbReference type="Rhea" id="RHEA-COMP:9695"/>
        <dbReference type="ChEBI" id="CHEBI:30616"/>
        <dbReference type="ChEBI" id="CHEBI:33019"/>
        <dbReference type="ChEBI" id="CHEBI:58045"/>
        <dbReference type="ChEBI" id="CHEBI:78442"/>
        <dbReference type="ChEBI" id="CHEBI:78528"/>
        <dbReference type="ChEBI" id="CHEBI:456215"/>
        <dbReference type="EC" id="6.1.1.5"/>
    </reaction>
</comment>
<dbReference type="SUPFAM" id="SSF52374">
    <property type="entry name" value="Nucleotidylyl transferase"/>
    <property type="match status" value="1"/>
</dbReference>
<dbReference type="Pfam" id="PF00133">
    <property type="entry name" value="tRNA-synt_1"/>
    <property type="match status" value="1"/>
</dbReference>
<dbReference type="GO" id="GO:0008270">
    <property type="term" value="F:zinc ion binding"/>
    <property type="evidence" value="ECO:0007669"/>
    <property type="project" value="UniProtKB-UniRule"/>
</dbReference>
<dbReference type="Gene3D" id="1.10.730.20">
    <property type="match status" value="1"/>
</dbReference>
<evidence type="ECO:0000259" key="16">
    <source>
        <dbReference type="Pfam" id="PF06827"/>
    </source>
</evidence>
<keyword evidence="6 14" id="KW-0479">Metal-binding</keyword>
<dbReference type="HAMAP" id="MF_02002">
    <property type="entry name" value="Ile_tRNA_synth_type1"/>
    <property type="match status" value="1"/>
</dbReference>
<dbReference type="RefSeq" id="WP_091517033.1">
    <property type="nucleotide sequence ID" value="NZ_FNFH01000009.1"/>
</dbReference>
<evidence type="ECO:0000256" key="11">
    <source>
        <dbReference type="ARBA" id="ARBA00023146"/>
    </source>
</evidence>
<gene>
    <name evidence="14" type="primary">ileS</name>
    <name evidence="18" type="ORF">SAMN05216212_3249</name>
</gene>
<feature type="binding site" evidence="14">
    <location>
        <position position="897"/>
    </location>
    <ligand>
        <name>Zn(2+)</name>
        <dbReference type="ChEBI" id="CHEBI:29105"/>
    </ligand>
</feature>
<dbReference type="SUPFAM" id="SSF47323">
    <property type="entry name" value="Anticodon-binding domain of a subclass of class I aminoacyl-tRNA synthetases"/>
    <property type="match status" value="1"/>
</dbReference>
<dbReference type="FunFam" id="3.40.50.620:FF:000042">
    <property type="entry name" value="Isoleucine--tRNA ligase"/>
    <property type="match status" value="1"/>
</dbReference>
<comment type="subunit">
    <text evidence="3 14">Monomer.</text>
</comment>
<evidence type="ECO:0000256" key="12">
    <source>
        <dbReference type="ARBA" id="ARBA00025217"/>
    </source>
</evidence>
<evidence type="ECO:0000256" key="3">
    <source>
        <dbReference type="ARBA" id="ARBA00011245"/>
    </source>
</evidence>
<evidence type="ECO:0000256" key="13">
    <source>
        <dbReference type="ARBA" id="ARBA00048359"/>
    </source>
</evidence>
<keyword evidence="4 14" id="KW-0963">Cytoplasm</keyword>
<dbReference type="InterPro" id="IPR002300">
    <property type="entry name" value="aa-tRNA-synth_Ia"/>
</dbReference>
<keyword evidence="7 14" id="KW-0547">Nucleotide-binding</keyword>
<dbReference type="GO" id="GO:0006428">
    <property type="term" value="P:isoleucyl-tRNA aminoacylation"/>
    <property type="evidence" value="ECO:0007669"/>
    <property type="project" value="UniProtKB-UniRule"/>
</dbReference>
<comment type="function">
    <text evidence="12 14">Catalyzes the attachment of isoleucine to tRNA(Ile). As IleRS can inadvertently accommodate and process structurally similar amino acids such as valine, to avoid such errors it has two additional distinct tRNA(Ile)-dependent editing activities. One activity is designated as 'pretransfer' editing and involves the hydrolysis of activated Val-AMP. The other activity is designated 'posttransfer' editing and involves deacylation of mischarged Val-tRNA(Ile).</text>
</comment>
<dbReference type="PRINTS" id="PR00984">
    <property type="entry name" value="TRNASYNTHILE"/>
</dbReference>
<dbReference type="PANTHER" id="PTHR42765:SF1">
    <property type="entry name" value="ISOLEUCINE--TRNA LIGASE, MITOCHONDRIAL"/>
    <property type="match status" value="1"/>
</dbReference>
<dbReference type="Gene3D" id="1.10.10.830">
    <property type="entry name" value="Ile-tRNA synthetase CP2 domain-like"/>
    <property type="match status" value="1"/>
</dbReference>
<keyword evidence="11 14" id="KW-0030">Aminoacyl-tRNA synthetase</keyword>
<feature type="binding site" evidence="14">
    <location>
        <position position="900"/>
    </location>
    <ligand>
        <name>Zn(2+)</name>
        <dbReference type="ChEBI" id="CHEBI:29105"/>
    </ligand>
</feature>
<feature type="domain" description="Aminoacyl-tRNA synthetase class Ia" evidence="15">
    <location>
        <begin position="28"/>
        <end position="639"/>
    </location>
</feature>
<evidence type="ECO:0000256" key="14">
    <source>
        <dbReference type="HAMAP-Rule" id="MF_02002"/>
    </source>
</evidence>
<keyword evidence="5 14" id="KW-0436">Ligase</keyword>
<proteinExistence type="inferred from homology"/>
<dbReference type="InterPro" id="IPR002301">
    <property type="entry name" value="Ile-tRNA-ligase"/>
</dbReference>
<dbReference type="PANTHER" id="PTHR42765">
    <property type="entry name" value="SOLEUCYL-TRNA SYNTHETASE"/>
    <property type="match status" value="1"/>
</dbReference>
<reference evidence="19" key="1">
    <citation type="submission" date="2016-10" db="EMBL/GenBank/DDBJ databases">
        <authorList>
            <person name="Varghese N."/>
            <person name="Submissions S."/>
        </authorList>
    </citation>
    <scope>NUCLEOTIDE SEQUENCE [LARGE SCALE GENOMIC DNA]</scope>
    <source>
        <strain evidence="19">CGMCC 1.10658</strain>
    </source>
</reference>
<name>A0A1G9EVB3_9GAMM</name>
<keyword evidence="9 14" id="KW-0067">ATP-binding</keyword>
<dbReference type="InterPro" id="IPR001412">
    <property type="entry name" value="aa-tRNA-synth_I_CS"/>
</dbReference>
<dbReference type="FunFam" id="1.10.730.20:FF:000001">
    <property type="entry name" value="Isoleucine--tRNA ligase"/>
    <property type="match status" value="1"/>
</dbReference>
<keyword evidence="19" id="KW-1185">Reference proteome</keyword>
<dbReference type="Pfam" id="PF08264">
    <property type="entry name" value="Anticodon_1"/>
    <property type="match status" value="1"/>
</dbReference>
<evidence type="ECO:0000259" key="17">
    <source>
        <dbReference type="Pfam" id="PF08264"/>
    </source>
</evidence>
<dbReference type="GO" id="GO:0005829">
    <property type="term" value="C:cytosol"/>
    <property type="evidence" value="ECO:0007669"/>
    <property type="project" value="TreeGrafter"/>
</dbReference>
<dbReference type="GO" id="GO:0002161">
    <property type="term" value="F:aminoacyl-tRNA deacylase activity"/>
    <property type="evidence" value="ECO:0007669"/>
    <property type="project" value="InterPro"/>
</dbReference>
<dbReference type="InterPro" id="IPR010663">
    <property type="entry name" value="Znf_FPG/IleRS"/>
</dbReference>
<evidence type="ECO:0000256" key="4">
    <source>
        <dbReference type="ARBA" id="ARBA00022490"/>
    </source>
</evidence>
<feature type="binding site" evidence="14">
    <location>
        <position position="920"/>
    </location>
    <ligand>
        <name>Zn(2+)</name>
        <dbReference type="ChEBI" id="CHEBI:29105"/>
    </ligand>
</feature>
<protein>
    <recommendedName>
        <fullName evidence="14">Isoleucine--tRNA ligase</fullName>
        <ecNumber evidence="14">6.1.1.5</ecNumber>
    </recommendedName>
    <alternativeName>
        <fullName evidence="14">Isoleucyl-tRNA synthetase</fullName>
        <shortName evidence="14">IleRS</shortName>
    </alternativeName>
</protein>
<evidence type="ECO:0000256" key="10">
    <source>
        <dbReference type="ARBA" id="ARBA00022917"/>
    </source>
</evidence>
<feature type="domain" description="Zinc finger FPG/IleRS-type" evidence="16">
    <location>
        <begin position="896"/>
        <end position="922"/>
    </location>
</feature>
<dbReference type="GO" id="GO:0000049">
    <property type="term" value="F:tRNA binding"/>
    <property type="evidence" value="ECO:0007669"/>
    <property type="project" value="InterPro"/>
</dbReference>
<evidence type="ECO:0000256" key="5">
    <source>
        <dbReference type="ARBA" id="ARBA00022598"/>
    </source>
</evidence>
<dbReference type="Pfam" id="PF06827">
    <property type="entry name" value="zf-FPG_IleRS"/>
    <property type="match status" value="1"/>
</dbReference>
<evidence type="ECO:0000256" key="9">
    <source>
        <dbReference type="ARBA" id="ARBA00022840"/>
    </source>
</evidence>
<comment type="domain">
    <text evidence="14">IleRS has two distinct active sites: one for aminoacylation and one for editing. The misactivated valine is translocated from the active site to the editing site, which sterically excludes the correctly activated isoleucine. The single editing site contains two valyl binding pockets, one specific for each substrate (Val-AMP or Val-tRNA(Ile)).</text>
</comment>
<evidence type="ECO:0000256" key="8">
    <source>
        <dbReference type="ARBA" id="ARBA00022833"/>
    </source>
</evidence>
<feature type="short sequence motif" description="'HIGH' region" evidence="14">
    <location>
        <begin position="58"/>
        <end position="68"/>
    </location>
</feature>
<dbReference type="FunFam" id="3.40.50.620:FF:000048">
    <property type="entry name" value="Isoleucine--tRNA ligase"/>
    <property type="match status" value="1"/>
</dbReference>
<evidence type="ECO:0000256" key="7">
    <source>
        <dbReference type="ARBA" id="ARBA00022741"/>
    </source>
</evidence>
<dbReference type="NCBIfam" id="TIGR00392">
    <property type="entry name" value="ileS"/>
    <property type="match status" value="1"/>
</dbReference>
<dbReference type="Proteomes" id="UP000199305">
    <property type="component" value="Unassembled WGS sequence"/>
</dbReference>
<comment type="subcellular location">
    <subcellularLocation>
        <location evidence="1 14">Cytoplasm</location>
    </subcellularLocation>
</comment>
<evidence type="ECO:0000256" key="6">
    <source>
        <dbReference type="ARBA" id="ARBA00022723"/>
    </source>
</evidence>
<feature type="binding site" evidence="14">
    <location>
        <position position="917"/>
    </location>
    <ligand>
        <name>Zn(2+)</name>
        <dbReference type="ChEBI" id="CHEBI:29105"/>
    </ligand>
</feature>
<evidence type="ECO:0000313" key="18">
    <source>
        <dbReference type="EMBL" id="SDK80060.1"/>
    </source>
</evidence>
<organism evidence="18 19">
    <name type="scientific">Microbulbifer yueqingensis</name>
    <dbReference type="NCBI Taxonomy" id="658219"/>
    <lineage>
        <taxon>Bacteria</taxon>
        <taxon>Pseudomonadati</taxon>
        <taxon>Pseudomonadota</taxon>
        <taxon>Gammaproteobacteria</taxon>
        <taxon>Cellvibrionales</taxon>
        <taxon>Microbulbiferaceae</taxon>
        <taxon>Microbulbifer</taxon>
    </lineage>
</organism>
<feature type="binding site" evidence="14">
    <location>
        <position position="560"/>
    </location>
    <ligand>
        <name>L-isoleucyl-5'-AMP</name>
        <dbReference type="ChEBI" id="CHEBI:178002"/>
    </ligand>
</feature>
<accession>A0A1G9EVB3</accession>
<dbReference type="InterPro" id="IPR014729">
    <property type="entry name" value="Rossmann-like_a/b/a_fold"/>
</dbReference>
<dbReference type="InterPro" id="IPR009008">
    <property type="entry name" value="Val/Leu/Ile-tRNA-synth_edit"/>
</dbReference>
<dbReference type="InterPro" id="IPR033708">
    <property type="entry name" value="Anticodon_Ile_BEm"/>
</dbReference>
<dbReference type="EC" id="6.1.1.5" evidence="14"/>
<feature type="short sequence motif" description="'KMSKS' region" evidence="14">
    <location>
        <begin position="601"/>
        <end position="605"/>
    </location>
</feature>
<comment type="cofactor">
    <cofactor evidence="14">
        <name>Zn(2+)</name>
        <dbReference type="ChEBI" id="CHEBI:29105"/>
    </cofactor>
    <text evidence="14">Binds 1 zinc ion per subunit.</text>
</comment>
<dbReference type="GO" id="GO:0004822">
    <property type="term" value="F:isoleucine-tRNA ligase activity"/>
    <property type="evidence" value="ECO:0007669"/>
    <property type="project" value="UniProtKB-UniRule"/>
</dbReference>
<dbReference type="InterPro" id="IPR023585">
    <property type="entry name" value="Ile-tRNA-ligase_type1"/>
</dbReference>
<dbReference type="OrthoDB" id="9810365at2"/>
<dbReference type="SUPFAM" id="SSF50677">
    <property type="entry name" value="ValRS/IleRS/LeuRS editing domain"/>
    <property type="match status" value="1"/>
</dbReference>
<dbReference type="AlphaFoldDB" id="A0A1G9EVB3"/>
<dbReference type="InterPro" id="IPR009080">
    <property type="entry name" value="tRNAsynth_Ia_anticodon-bd"/>
</dbReference>
<keyword evidence="10 14" id="KW-0648">Protein biosynthesis</keyword>
<dbReference type="PROSITE" id="PS00178">
    <property type="entry name" value="AA_TRNA_LIGASE_I"/>
    <property type="match status" value="1"/>
</dbReference>
<comment type="similarity">
    <text evidence="2 14">Belongs to the class-I aminoacyl-tRNA synthetase family. IleS type 1 subfamily.</text>
</comment>
<sequence length="934" mass="104826">MTDYKATLNLPATDFPMRGNLPQREPQTLKKWQEGKLYEKIRAARAGREQFILHDGPPYANGDIHIGHSVNKILKDIIVKSKTLSGFDAPYVPGWDCHGLPIEHRVEKKVGKAGAKVDHKTFRQKCRDYAAKQVEGQKKDFIRLGVFGEWDNPYRTMDYQFEGDIIRALGRIVKNGHLARGFKPVYWSVVGGSALAEAEVEYQDKTSFSIDVCYPVTEETALAIADAAGGHGGDGPLSVVIWTTTPWTLPSSQAVSVNAELEYVVVQVGERRLLVAEDLKDAVLGRAGLEGEVVGHIRGAALEHLKVRHPFYDKELPLVLGDHVTTDAGTGCVHTAPDHGPDDFLVGKHYGIETLNYVDDNGVFRESVPIFAGDHVYKVDEKIVDLLKEKGVLLHQDKLVHSYPHCWRTKTPLIYRATPQWFISMQQNDLLDHAQKAADAVEWIPGWGKARIDAMLDASPDWCISRQRTWGVPIALFVHKETHEIHPDTPALMEKVAERVDAEGMDVWFELDPAELLGDDAAHYQKVTDTLDVWFDSGVTHFAVLARRDGLRFPADLYLEGSDQHRGWFQSSLKTSIAINDCAPYRQVLTHGFTVDAQGRKMSKSIGNTVAPQDVINKLGADVLRLWVAATDFSGEMAVSDEILKRTADSYRRLRNTARFFLSNLAGFNPENDLLPAEDLLALDRWALDKAERLQDEIVMAYDKYQFHQIYQKLHNFCVVEMGGFYLDIIKDRQYTTRADSVARRSAQTALYHIVQAFVRWIAPILSFTADELWQFIPGERGDTVFTEEWYPLPKLPADAAMGADYWADIARVKTAVNKVLEEQRGTGNIGGSLQAAVTLYADNGLREKLLELQDELRFVLICSSTSVQRLSDAAGAHETELEGLKVDVRKVEHPKCARCWHYRADVGADPRHPEICGRCVENVEGAGEERHYA</sequence>
<dbReference type="GO" id="GO:0005524">
    <property type="term" value="F:ATP binding"/>
    <property type="evidence" value="ECO:0007669"/>
    <property type="project" value="UniProtKB-UniRule"/>
</dbReference>
<feature type="domain" description="Methionyl/Valyl/Leucyl/Isoleucyl-tRNA synthetase anticodon-binding" evidence="17">
    <location>
        <begin position="684"/>
        <end position="838"/>
    </location>
</feature>
<dbReference type="InterPro" id="IPR050081">
    <property type="entry name" value="Ile-tRNA_ligase"/>
</dbReference>
<dbReference type="Gene3D" id="3.40.50.620">
    <property type="entry name" value="HUPs"/>
    <property type="match status" value="2"/>
</dbReference>
<dbReference type="STRING" id="658219.SAMN05216212_3249"/>
<evidence type="ECO:0000256" key="1">
    <source>
        <dbReference type="ARBA" id="ARBA00004496"/>
    </source>
</evidence>
<evidence type="ECO:0000259" key="15">
    <source>
        <dbReference type="Pfam" id="PF00133"/>
    </source>
</evidence>